<dbReference type="EMBL" id="BMLI01000001">
    <property type="protein sequence ID" value="GGM88454.1"/>
    <property type="molecule type" value="Genomic_DNA"/>
</dbReference>
<dbReference type="SUPFAM" id="SSF53474">
    <property type="entry name" value="alpha/beta-Hydrolases"/>
    <property type="match status" value="1"/>
</dbReference>
<dbReference type="InterPro" id="IPR029058">
    <property type="entry name" value="AB_hydrolase_fold"/>
</dbReference>
<dbReference type="Gene3D" id="3.40.50.1820">
    <property type="entry name" value="alpha/beta hydrolase"/>
    <property type="match status" value="1"/>
</dbReference>
<evidence type="ECO:0000256" key="1">
    <source>
        <dbReference type="ARBA" id="ARBA00006499"/>
    </source>
</evidence>
<protein>
    <submittedName>
        <fullName evidence="3">Phospholipase/carboxylesterase</fullName>
    </submittedName>
</protein>
<evidence type="ECO:0000313" key="4">
    <source>
        <dbReference type="Proteomes" id="UP000632339"/>
    </source>
</evidence>
<organism evidence="3 4">
    <name type="scientific">Dyadobacter beijingensis</name>
    <dbReference type="NCBI Taxonomy" id="365489"/>
    <lineage>
        <taxon>Bacteria</taxon>
        <taxon>Pseudomonadati</taxon>
        <taxon>Bacteroidota</taxon>
        <taxon>Cytophagia</taxon>
        <taxon>Cytophagales</taxon>
        <taxon>Spirosomataceae</taxon>
        <taxon>Dyadobacter</taxon>
    </lineage>
</organism>
<comment type="similarity">
    <text evidence="1">Belongs to the AB hydrolase superfamily. AB hydrolase 2 family.</text>
</comment>
<dbReference type="Pfam" id="PF02230">
    <property type="entry name" value="Abhydrolase_2"/>
    <property type="match status" value="1"/>
</dbReference>
<dbReference type="PANTHER" id="PTHR10655">
    <property type="entry name" value="LYSOPHOSPHOLIPASE-RELATED"/>
    <property type="match status" value="1"/>
</dbReference>
<gene>
    <name evidence="3" type="ORF">GCM10010967_21390</name>
</gene>
<dbReference type="InterPro" id="IPR050565">
    <property type="entry name" value="LYPA1-2/EST-like"/>
</dbReference>
<evidence type="ECO:0000259" key="2">
    <source>
        <dbReference type="Pfam" id="PF02230"/>
    </source>
</evidence>
<dbReference type="Proteomes" id="UP000632339">
    <property type="component" value="Unassembled WGS sequence"/>
</dbReference>
<dbReference type="InterPro" id="IPR003140">
    <property type="entry name" value="PLipase/COase/thioEstase"/>
</dbReference>
<reference evidence="4" key="1">
    <citation type="journal article" date="2019" name="Int. J. Syst. Evol. Microbiol.">
        <title>The Global Catalogue of Microorganisms (GCM) 10K type strain sequencing project: providing services to taxonomists for standard genome sequencing and annotation.</title>
        <authorList>
            <consortium name="The Broad Institute Genomics Platform"/>
            <consortium name="The Broad Institute Genome Sequencing Center for Infectious Disease"/>
            <person name="Wu L."/>
            <person name="Ma J."/>
        </authorList>
    </citation>
    <scope>NUCLEOTIDE SEQUENCE [LARGE SCALE GENOMIC DNA]</scope>
    <source>
        <strain evidence="4">CGMCC 1.6375</strain>
    </source>
</reference>
<dbReference type="PANTHER" id="PTHR10655:SF67">
    <property type="entry name" value="PHOSPHOLIPASE_CARBOXYLESTERASE SUPERFAMILY (AFU_ORTHOLOGUE AFUA_5G09340)"/>
    <property type="match status" value="1"/>
</dbReference>
<proteinExistence type="inferred from homology"/>
<feature type="domain" description="Phospholipase/carboxylesterase/thioesterase" evidence="2">
    <location>
        <begin position="19"/>
        <end position="209"/>
    </location>
</feature>
<keyword evidence="4" id="KW-1185">Reference proteome</keyword>
<comment type="caution">
    <text evidence="3">The sequence shown here is derived from an EMBL/GenBank/DDBJ whole genome shotgun (WGS) entry which is preliminary data.</text>
</comment>
<sequence length="213" mass="23216">MNIPMYTHSKQFITSGLPVQQAKKAVVMLHGRGGTAADIISLQKVLKLDEMAIFAPQATNNSWYPYSFMAPVQQNEPALDSALALVDDVVKEIESGGIPADQIYFVGFSQGACLTLEYTTRNARKYGGIMAFTGGLVGQELAVVNYKGDFKQTPVFISTGNPDPHVPVSRVQESVTILEDMNAIVNQVIYPGRPHTISGDEIQLVNNTILKRS</sequence>
<name>A0ABQ2HQB9_9BACT</name>
<evidence type="ECO:0000313" key="3">
    <source>
        <dbReference type="EMBL" id="GGM88454.1"/>
    </source>
</evidence>
<accession>A0ABQ2HQB9</accession>